<dbReference type="Gene3D" id="3.30.160.150">
    <property type="entry name" value="Lipoprotein like domain"/>
    <property type="match status" value="1"/>
</dbReference>
<dbReference type="PANTHER" id="PTHR38098:SF1">
    <property type="entry name" value="LPS-ASSEMBLY LIPOPROTEIN LPTE"/>
    <property type="match status" value="1"/>
</dbReference>
<dbReference type="GO" id="GO:0015920">
    <property type="term" value="P:lipopolysaccharide transport"/>
    <property type="evidence" value="ECO:0007669"/>
    <property type="project" value="TreeGrafter"/>
</dbReference>
<protein>
    <recommendedName>
        <fullName evidence="6">LPS-assembly lipoprotein LptE</fullName>
    </recommendedName>
</protein>
<name>A0A450S0N6_9GAMM</name>
<comment type="function">
    <text evidence="6">Together with LptD, is involved in the assembly of lipopolysaccharide (LPS) at the surface of the outer membrane. Required for the proper assembly of LptD. Binds LPS and may serve as the LPS recognition site at the outer membrane.</text>
</comment>
<gene>
    <name evidence="6" type="primary">lptE</name>
    <name evidence="7" type="ORF">BECKDK2373C_GA0170839_101057</name>
</gene>
<dbReference type="PANTHER" id="PTHR38098">
    <property type="entry name" value="LPS-ASSEMBLY LIPOPROTEIN LPTE"/>
    <property type="match status" value="1"/>
</dbReference>
<comment type="similarity">
    <text evidence="6">Belongs to the LptE lipoprotein family.</text>
</comment>
<dbReference type="AlphaFoldDB" id="A0A450S0N6"/>
<keyword evidence="2 6" id="KW-0472">Membrane</keyword>
<evidence type="ECO:0000256" key="2">
    <source>
        <dbReference type="ARBA" id="ARBA00023136"/>
    </source>
</evidence>
<accession>A0A450S0N6</accession>
<proteinExistence type="inferred from homology"/>
<reference evidence="7" key="1">
    <citation type="submission" date="2019-02" db="EMBL/GenBank/DDBJ databases">
        <authorList>
            <person name="Gruber-Vodicka R. H."/>
            <person name="Seah K. B. B."/>
        </authorList>
    </citation>
    <scope>NUCLEOTIDE SEQUENCE</scope>
    <source>
        <strain evidence="7">BECK_DK161</strain>
    </source>
</reference>
<evidence type="ECO:0000256" key="3">
    <source>
        <dbReference type="ARBA" id="ARBA00023139"/>
    </source>
</evidence>
<dbReference type="GO" id="GO:0001530">
    <property type="term" value="F:lipopolysaccharide binding"/>
    <property type="evidence" value="ECO:0007669"/>
    <property type="project" value="TreeGrafter"/>
</dbReference>
<comment type="subunit">
    <text evidence="6">Component of the lipopolysaccharide transport and assembly complex. Interacts with LptD.</text>
</comment>
<sequence length="207" mass="23496">MNRYVSREGEDWRENEPQDNRLQQNASMVHSMQNLRKKNPPSTRIAWGKRTGALAIIAALLLAGCGFHPRGQMNFASEISALQLRGPMALVDELTVLLESNDVAVTSDQQSAVLIVEKEMLDRQILSVDSRTGKEREHSLAYTVVYRLISAEGKELLSQQTVHIVRDYVLDEEAILGKDRERDVLQQEMRRSAANQIFRRLGAWRAP</sequence>
<dbReference type="HAMAP" id="MF_01186">
    <property type="entry name" value="LPS_assembly_LptE"/>
    <property type="match status" value="1"/>
</dbReference>
<keyword evidence="1" id="KW-0732">Signal</keyword>
<dbReference type="GO" id="GO:0043165">
    <property type="term" value="P:Gram-negative-bacterium-type cell outer membrane assembly"/>
    <property type="evidence" value="ECO:0007669"/>
    <property type="project" value="UniProtKB-UniRule"/>
</dbReference>
<dbReference type="GO" id="GO:0009279">
    <property type="term" value="C:cell outer membrane"/>
    <property type="evidence" value="ECO:0007669"/>
    <property type="project" value="UniProtKB-UniRule"/>
</dbReference>
<evidence type="ECO:0000313" key="7">
    <source>
        <dbReference type="EMBL" id="VFJ45206.1"/>
    </source>
</evidence>
<organism evidence="7">
    <name type="scientific">Candidatus Kentrum sp. DK</name>
    <dbReference type="NCBI Taxonomy" id="2126562"/>
    <lineage>
        <taxon>Bacteria</taxon>
        <taxon>Pseudomonadati</taxon>
        <taxon>Pseudomonadota</taxon>
        <taxon>Gammaproteobacteria</taxon>
        <taxon>Candidatus Kentrum</taxon>
    </lineage>
</organism>
<evidence type="ECO:0000256" key="5">
    <source>
        <dbReference type="ARBA" id="ARBA00023288"/>
    </source>
</evidence>
<keyword evidence="3" id="KW-0564">Palmitate</keyword>
<dbReference type="EMBL" id="CAADEY010000010">
    <property type="protein sequence ID" value="VFJ45206.1"/>
    <property type="molecule type" value="Genomic_DNA"/>
</dbReference>
<evidence type="ECO:0000256" key="4">
    <source>
        <dbReference type="ARBA" id="ARBA00023237"/>
    </source>
</evidence>
<dbReference type="InterPro" id="IPR007485">
    <property type="entry name" value="LPS_assembly_LptE"/>
</dbReference>
<evidence type="ECO:0000256" key="6">
    <source>
        <dbReference type="HAMAP-Rule" id="MF_01186"/>
    </source>
</evidence>
<dbReference type="Pfam" id="PF04390">
    <property type="entry name" value="LptE"/>
    <property type="match status" value="1"/>
</dbReference>
<dbReference type="GO" id="GO:1990351">
    <property type="term" value="C:transporter complex"/>
    <property type="evidence" value="ECO:0007669"/>
    <property type="project" value="TreeGrafter"/>
</dbReference>
<keyword evidence="5 7" id="KW-0449">Lipoprotein</keyword>
<keyword evidence="4 6" id="KW-0998">Cell outer membrane</keyword>
<evidence type="ECO:0000256" key="1">
    <source>
        <dbReference type="ARBA" id="ARBA00022729"/>
    </source>
</evidence>